<dbReference type="Gene3D" id="3.40.50.620">
    <property type="entry name" value="HUPs"/>
    <property type="match status" value="1"/>
</dbReference>
<evidence type="ECO:0000259" key="2">
    <source>
        <dbReference type="Pfam" id="PF00582"/>
    </source>
</evidence>
<dbReference type="EMBL" id="LR134289">
    <property type="protein sequence ID" value="VEE11057.1"/>
    <property type="molecule type" value="Genomic_DNA"/>
</dbReference>
<accession>A0A448B933</accession>
<name>A0A448B933_CHRGE</name>
<evidence type="ECO:0000256" key="1">
    <source>
        <dbReference type="ARBA" id="ARBA00008791"/>
    </source>
</evidence>
<dbReference type="GeneID" id="93023507"/>
<dbReference type="PRINTS" id="PR01438">
    <property type="entry name" value="UNVRSLSTRESS"/>
</dbReference>
<dbReference type="RefSeq" id="WP_002981531.1">
    <property type="nucleotide sequence ID" value="NZ_CP068486.1"/>
</dbReference>
<dbReference type="CDD" id="cd00293">
    <property type="entry name" value="USP-like"/>
    <property type="match status" value="1"/>
</dbReference>
<dbReference type="AlphaFoldDB" id="A0A448B933"/>
<comment type="similarity">
    <text evidence="1">Belongs to the universal stress protein A family.</text>
</comment>
<dbReference type="InterPro" id="IPR006016">
    <property type="entry name" value="UspA"/>
</dbReference>
<dbReference type="SUPFAM" id="SSF52402">
    <property type="entry name" value="Adenine nucleotide alpha hydrolases-like"/>
    <property type="match status" value="1"/>
</dbReference>
<dbReference type="InterPro" id="IPR014729">
    <property type="entry name" value="Rossmann-like_a/b/a_fold"/>
</dbReference>
<proteinExistence type="inferred from homology"/>
<dbReference type="InterPro" id="IPR006015">
    <property type="entry name" value="Universal_stress_UspA"/>
</dbReference>
<dbReference type="Pfam" id="PF00582">
    <property type="entry name" value="Usp"/>
    <property type="match status" value="1"/>
</dbReference>
<dbReference type="OrthoDB" id="9788959at2"/>
<reference evidence="3 4" key="1">
    <citation type="submission" date="2018-12" db="EMBL/GenBank/DDBJ databases">
        <authorList>
            <consortium name="Pathogen Informatics"/>
        </authorList>
    </citation>
    <scope>NUCLEOTIDE SEQUENCE [LARGE SCALE GENOMIC DNA]</scope>
    <source>
        <strain evidence="3 4">NCTC11432</strain>
    </source>
</reference>
<sequence>MELISKILIAVDGSASSEKIVEYGYNMARQIHARVGILMVEDSDINLADTLVEYVNSLNKDQQPVESDFLYRMKSMFAKGTPTELFLVKGPVRDVIFDTATAWGAQIIVAGIHHQTGISRFFVSSTADDLLHSTNIPIILVPLSKTEQ</sequence>
<protein>
    <submittedName>
        <fullName evidence="3">Universal stress protein A</fullName>
    </submittedName>
</protein>
<dbReference type="STRING" id="525257.HMPREF0204_15206"/>
<dbReference type="Proteomes" id="UP000279227">
    <property type="component" value="Chromosome"/>
</dbReference>
<evidence type="ECO:0000313" key="4">
    <source>
        <dbReference type="Proteomes" id="UP000279227"/>
    </source>
</evidence>
<organism evidence="3 4">
    <name type="scientific">Chryseobacterium gleum</name>
    <name type="common">Flavobacterium gleum</name>
    <dbReference type="NCBI Taxonomy" id="250"/>
    <lineage>
        <taxon>Bacteria</taxon>
        <taxon>Pseudomonadati</taxon>
        <taxon>Bacteroidota</taxon>
        <taxon>Flavobacteriia</taxon>
        <taxon>Flavobacteriales</taxon>
        <taxon>Weeksellaceae</taxon>
        <taxon>Chryseobacterium group</taxon>
        <taxon>Chryseobacterium</taxon>
    </lineage>
</organism>
<dbReference type="PANTHER" id="PTHR46268">
    <property type="entry name" value="STRESS RESPONSE PROTEIN NHAX"/>
    <property type="match status" value="1"/>
</dbReference>
<feature type="domain" description="UspA" evidence="2">
    <location>
        <begin position="6"/>
        <end position="142"/>
    </location>
</feature>
<gene>
    <name evidence="3" type="primary">uspA</name>
    <name evidence="3" type="ORF">NCTC11432_04598</name>
</gene>
<dbReference type="PANTHER" id="PTHR46268:SF6">
    <property type="entry name" value="UNIVERSAL STRESS PROTEIN UP12"/>
    <property type="match status" value="1"/>
</dbReference>
<dbReference type="KEGG" id="cgle:NCTC11432_04598"/>
<evidence type="ECO:0000313" key="3">
    <source>
        <dbReference type="EMBL" id="VEE11057.1"/>
    </source>
</evidence>